<evidence type="ECO:0000313" key="3">
    <source>
        <dbReference type="Proteomes" id="UP001334248"/>
    </source>
</evidence>
<name>A0ABR0R8Q5_9EURO</name>
<dbReference type="PANTHER" id="PTHR24148:SF64">
    <property type="entry name" value="HETEROKARYON INCOMPATIBILITY DOMAIN-CONTAINING PROTEIN"/>
    <property type="match status" value="1"/>
</dbReference>
<reference evidence="2 3" key="1">
    <citation type="journal article" date="2023" name="Res Sq">
        <title>Genomic and morphological characterization of Knufia obscura isolated from the Mars 2020 spacecraft assembly facility.</title>
        <authorList>
            <person name="Chander A.M."/>
            <person name="Teixeira M.M."/>
            <person name="Singh N.K."/>
            <person name="Williams M.P."/>
            <person name="Parker C.W."/>
            <person name="Leo P."/>
            <person name="Stajich J.E."/>
            <person name="Torok T."/>
            <person name="Tighe S."/>
            <person name="Mason C.E."/>
            <person name="Venkateswaran K."/>
        </authorList>
    </citation>
    <scope>NUCLEOTIDE SEQUENCE [LARGE SCALE GENOMIC DNA]</scope>
    <source>
        <strain evidence="2 3">CCFEE 5817</strain>
    </source>
</reference>
<sequence length="686" mass="76953">MAQLPPYEAISYCWTTSQGQKTIECNSAPLVITESLYNALIARADLGNVGYLWADTICISQTDVQEKNAQVREIGRIFSSASHVWIFAGGLNDVLSGPTGRLLRFHADKMDHPLARRLQQLAFFDLPYFERLWVVQEICNARSVSFIYEGQSVPWEAVSTIAAELRRRFDRSGIIGCRTAQHVDNVCQIEELHHRLHTNNDLNIGSESDLEAFGEGQTDNRARLDIVDLVSNTSRFKTGDPRDRIFALVGLAGDLQEGDWELLPDYAASTEEVYRRFALWTLARKKDLRLLSLSSCEHRPDDSKVVSWVPDLSHSGRATAPSLLAVPDDSLLPDTRYQGLLHHCHPHQCYADGVLRPLCLTTHFTDKWFGRAGTRLIGQTVSLANDNSLLQLRGAVIDEVARTGDVSPFGVNEPDHCLVSMIGSEPQRWPQKLAENLCTALDTELHKVTTWLEQCMQLAASVDGKQLDGHKTSLSEAKIESFWLTLTCNRLINGYWARGHRDGLLRSKGKPTSQHDIIAELTLRFRGRLPPIDLQQPCFTPAGHRAGMQLTFREQLYKHLTGGQMIVAEREHILEQILPAEARTFVRFILPAMARWFRGRRFCVTSGNRYAAVPAGTQPGDVICVFLGATVPYVLRPQTDGSLSLVGECYVHGVMNGGAIYGEDRDQPFQFAERVQWQPRTTLSIR</sequence>
<feature type="domain" description="Heterokaryon incompatibility" evidence="1">
    <location>
        <begin position="7"/>
        <end position="137"/>
    </location>
</feature>
<dbReference type="EMBL" id="JAVHJV010000025">
    <property type="protein sequence ID" value="KAK5936637.1"/>
    <property type="molecule type" value="Genomic_DNA"/>
</dbReference>
<dbReference type="Proteomes" id="UP001334248">
    <property type="component" value="Unassembled WGS sequence"/>
</dbReference>
<evidence type="ECO:0000313" key="2">
    <source>
        <dbReference type="EMBL" id="KAK5936637.1"/>
    </source>
</evidence>
<dbReference type="Pfam" id="PF06985">
    <property type="entry name" value="HET"/>
    <property type="match status" value="1"/>
</dbReference>
<proteinExistence type="predicted"/>
<dbReference type="Pfam" id="PF26639">
    <property type="entry name" value="Het-6_barrel"/>
    <property type="match status" value="1"/>
</dbReference>
<protein>
    <recommendedName>
        <fullName evidence="1">Heterokaryon incompatibility domain-containing protein</fullName>
    </recommendedName>
</protein>
<dbReference type="InterPro" id="IPR052895">
    <property type="entry name" value="HetReg/Transcr_Mod"/>
</dbReference>
<dbReference type="PANTHER" id="PTHR24148">
    <property type="entry name" value="ANKYRIN REPEAT DOMAIN-CONTAINING PROTEIN 39 HOMOLOG-RELATED"/>
    <property type="match status" value="1"/>
</dbReference>
<keyword evidence="3" id="KW-1185">Reference proteome</keyword>
<accession>A0ABR0R8Q5</accession>
<evidence type="ECO:0000259" key="1">
    <source>
        <dbReference type="Pfam" id="PF06985"/>
    </source>
</evidence>
<comment type="caution">
    <text evidence="2">The sequence shown here is derived from an EMBL/GenBank/DDBJ whole genome shotgun (WGS) entry which is preliminary data.</text>
</comment>
<dbReference type="InterPro" id="IPR010730">
    <property type="entry name" value="HET"/>
</dbReference>
<dbReference type="GeneID" id="90004551"/>
<gene>
    <name evidence="2" type="ORF">PMZ80_011102</name>
</gene>
<dbReference type="RefSeq" id="XP_064724727.1">
    <property type="nucleotide sequence ID" value="XM_064879490.1"/>
</dbReference>
<organism evidence="2 3">
    <name type="scientific">Knufia obscura</name>
    <dbReference type="NCBI Taxonomy" id="1635080"/>
    <lineage>
        <taxon>Eukaryota</taxon>
        <taxon>Fungi</taxon>
        <taxon>Dikarya</taxon>
        <taxon>Ascomycota</taxon>
        <taxon>Pezizomycotina</taxon>
        <taxon>Eurotiomycetes</taxon>
        <taxon>Chaetothyriomycetidae</taxon>
        <taxon>Chaetothyriales</taxon>
        <taxon>Trichomeriaceae</taxon>
        <taxon>Knufia</taxon>
    </lineage>
</organism>